<dbReference type="InterPro" id="IPR049813">
    <property type="entry name" value="Elp-1-like_TD"/>
</dbReference>
<reference evidence="4" key="1">
    <citation type="submission" date="2016-10" db="EMBL/GenBank/DDBJ databases">
        <authorList>
            <person name="Varghese N."/>
            <person name="Submissions S."/>
        </authorList>
    </citation>
    <scope>NUCLEOTIDE SEQUENCE [LARGE SCALE GENOMIC DNA]</scope>
    <source>
        <strain evidence="4">DSM 26382</strain>
    </source>
</reference>
<dbReference type="CDD" id="cd21931">
    <property type="entry name" value="TD_EMAP-like"/>
    <property type="match status" value="1"/>
</dbReference>
<dbReference type="AlphaFoldDB" id="A0A1G6Q5U2"/>
<evidence type="ECO:0000256" key="1">
    <source>
        <dbReference type="SAM" id="Coils"/>
    </source>
</evidence>
<evidence type="ECO:0000256" key="2">
    <source>
        <dbReference type="SAM" id="MobiDB-lite"/>
    </source>
</evidence>
<organism evidence="3 4">
    <name type="scientific">Ectopseudomonas chengduensis</name>
    <dbReference type="NCBI Taxonomy" id="489632"/>
    <lineage>
        <taxon>Bacteria</taxon>
        <taxon>Pseudomonadati</taxon>
        <taxon>Pseudomonadota</taxon>
        <taxon>Gammaproteobacteria</taxon>
        <taxon>Pseudomonadales</taxon>
        <taxon>Pseudomonadaceae</taxon>
        <taxon>Ectopseudomonas</taxon>
    </lineage>
</organism>
<feature type="region of interest" description="Disordered" evidence="2">
    <location>
        <begin position="204"/>
        <end position="226"/>
    </location>
</feature>
<protein>
    <recommendedName>
        <fullName evidence="5">Adenylosuccinate synthase</fullName>
    </recommendedName>
</protein>
<dbReference type="EMBL" id="FMZQ01000007">
    <property type="protein sequence ID" value="SDC87830.1"/>
    <property type="molecule type" value="Genomic_DNA"/>
</dbReference>
<evidence type="ECO:0000313" key="4">
    <source>
        <dbReference type="Proteomes" id="UP000199467"/>
    </source>
</evidence>
<keyword evidence="4" id="KW-1185">Reference proteome</keyword>
<keyword evidence="1" id="KW-0175">Coiled coil</keyword>
<sequence length="226" mass="25048">MLKHRDLCALGSKWLLRPNSRGGHGCHVAHTELFTGWGTEMPDAIGFRMAGHNDGSIVLEVKVSRADFLADAKKPHRQPGKGLGRWRYFLCPDGLISPDELPVGWGLLYASERGVIKAVAGPARVLAEKKGGEHFNTACEAYSNRSDKEREVFLLTHLLARVSDAEQVNLKIRKYRNEAQLAASQLADARRRIQELEAEILAMKHPGDPGPAKPRARRATTDQETL</sequence>
<evidence type="ECO:0000313" key="3">
    <source>
        <dbReference type="EMBL" id="SDC87830.1"/>
    </source>
</evidence>
<feature type="coiled-coil region" evidence="1">
    <location>
        <begin position="165"/>
        <end position="199"/>
    </location>
</feature>
<proteinExistence type="predicted"/>
<evidence type="ECO:0008006" key="5">
    <source>
        <dbReference type="Google" id="ProtNLM"/>
    </source>
</evidence>
<dbReference type="Proteomes" id="UP000199467">
    <property type="component" value="Unassembled WGS sequence"/>
</dbReference>
<gene>
    <name evidence="3" type="ORF">SAMN05216576_107280</name>
</gene>
<accession>A0A1G6Q5U2</accession>
<name>A0A1G6Q5U2_9GAMM</name>